<evidence type="ECO:0000259" key="1">
    <source>
        <dbReference type="Pfam" id="PF01883"/>
    </source>
</evidence>
<dbReference type="Pfam" id="PF01883">
    <property type="entry name" value="FeS_assembly_P"/>
    <property type="match status" value="1"/>
</dbReference>
<dbReference type="PANTHER" id="PTHR42831">
    <property type="entry name" value="FE-S PROTEIN MATURATION AUXILIARY FACTOR YITW"/>
    <property type="match status" value="1"/>
</dbReference>
<name>A0A381T962_9ZZZZ</name>
<accession>A0A381T962</accession>
<reference evidence="2" key="1">
    <citation type="submission" date="2018-05" db="EMBL/GenBank/DDBJ databases">
        <authorList>
            <person name="Lanie J.A."/>
            <person name="Ng W.-L."/>
            <person name="Kazmierczak K.M."/>
            <person name="Andrzejewski T.M."/>
            <person name="Davidsen T.M."/>
            <person name="Wayne K.J."/>
            <person name="Tettelin H."/>
            <person name="Glass J.I."/>
            <person name="Rusch D."/>
            <person name="Podicherti R."/>
            <person name="Tsui H.-C.T."/>
            <person name="Winkler M.E."/>
        </authorList>
    </citation>
    <scope>NUCLEOTIDE SEQUENCE</scope>
</reference>
<dbReference type="EMBL" id="UINC01004028">
    <property type="protein sequence ID" value="SVA11207.1"/>
    <property type="molecule type" value="Genomic_DNA"/>
</dbReference>
<sequence length="128" mass="14451">MEDKDLSDFLPDKSTSYFKEFDVSNSNITISKEQVIEELKKVMDPEIPVNLYDLGLIYKIEIDPHNNVSIDMTLTNPNCPVAGTMPESVGVAVEKIPHLSSIKVGLVWYPKWDKSMMSEDAKLALDIF</sequence>
<proteinExistence type="predicted"/>
<dbReference type="PANTHER" id="PTHR42831:SF1">
    <property type="entry name" value="FE-S PROTEIN MATURATION AUXILIARY FACTOR YITW"/>
    <property type="match status" value="1"/>
</dbReference>
<feature type="domain" description="MIP18 family-like" evidence="1">
    <location>
        <begin position="32"/>
        <end position="103"/>
    </location>
</feature>
<dbReference type="SUPFAM" id="SSF117916">
    <property type="entry name" value="Fe-S cluster assembly (FSCA) domain-like"/>
    <property type="match status" value="1"/>
</dbReference>
<dbReference type="InterPro" id="IPR002744">
    <property type="entry name" value="MIP18-like"/>
</dbReference>
<dbReference type="InterPro" id="IPR034904">
    <property type="entry name" value="FSCA_dom_sf"/>
</dbReference>
<organism evidence="2">
    <name type="scientific">marine metagenome</name>
    <dbReference type="NCBI Taxonomy" id="408172"/>
    <lineage>
        <taxon>unclassified sequences</taxon>
        <taxon>metagenomes</taxon>
        <taxon>ecological metagenomes</taxon>
    </lineage>
</organism>
<dbReference type="InterPro" id="IPR052339">
    <property type="entry name" value="Fe-S_Maturation_MIP18"/>
</dbReference>
<dbReference type="AlphaFoldDB" id="A0A381T962"/>
<gene>
    <name evidence="2" type="ORF">METZ01_LOCUS64061</name>
</gene>
<protein>
    <recommendedName>
        <fullName evidence="1">MIP18 family-like domain-containing protein</fullName>
    </recommendedName>
</protein>
<dbReference type="Gene3D" id="3.30.300.130">
    <property type="entry name" value="Fe-S cluster assembly (FSCA)"/>
    <property type="match status" value="1"/>
</dbReference>
<evidence type="ECO:0000313" key="2">
    <source>
        <dbReference type="EMBL" id="SVA11207.1"/>
    </source>
</evidence>